<reference evidence="2" key="1">
    <citation type="journal article" date="2009" name="Environ. Microbiol.">
        <title>Contribution of mobile genetic elements to Desulfovibrio vulgaris genome plasticity.</title>
        <authorList>
            <person name="Walker C.B."/>
            <person name="Stolyar S."/>
            <person name="Chivian D."/>
            <person name="Pinel N."/>
            <person name="Gabster J.A."/>
            <person name="Dehal P.S."/>
            <person name="He Z."/>
            <person name="Yang Z.K."/>
            <person name="Yen H.C."/>
            <person name="Zhou J."/>
            <person name="Wall J.D."/>
            <person name="Hazen T.C."/>
            <person name="Arkin A.P."/>
            <person name="Stahl D.A."/>
        </authorList>
    </citation>
    <scope>NUCLEOTIDE SEQUENCE [LARGE SCALE GENOMIC DNA]</scope>
    <source>
        <strain evidence="2">DP4</strain>
    </source>
</reference>
<evidence type="ECO:0000313" key="1">
    <source>
        <dbReference type="EMBL" id="ABM27208.1"/>
    </source>
</evidence>
<dbReference type="Gene3D" id="3.40.50.300">
    <property type="entry name" value="P-loop containing nucleotide triphosphate hydrolases"/>
    <property type="match status" value="1"/>
</dbReference>
<dbReference type="InterPro" id="IPR027417">
    <property type="entry name" value="P-loop_NTPase"/>
</dbReference>
<dbReference type="KEGG" id="dvl:Dvul_0184"/>
<name>A0A0H3A6X4_NITV4</name>
<evidence type="ECO:0000313" key="2">
    <source>
        <dbReference type="Proteomes" id="UP000009173"/>
    </source>
</evidence>
<dbReference type="RefSeq" id="WP_011791446.1">
    <property type="nucleotide sequence ID" value="NC_008751.1"/>
</dbReference>
<dbReference type="Proteomes" id="UP000009173">
    <property type="component" value="Chromosome"/>
</dbReference>
<dbReference type="SUPFAM" id="SSF52540">
    <property type="entry name" value="P-loop containing nucleoside triphosphate hydrolases"/>
    <property type="match status" value="1"/>
</dbReference>
<sequence>MARDVDATLPGAGEGVKALSPALAARFDGVRARLEALAGSPPQVLLLEGATADERYAVALWWAARLNCREASAPCLACPACVQVTGGMHRDVFLFDGREGNISIDSVREVRSILGEPPRGDGYRVIVFAEAQSLGEAAANALLKSLEEPRPGTSFLLLAPQRERLLPTLVSRGWVLTLPWPRPMDAPAETVTPWLDALAAFCGSGRGWFEKTGVRGAVDADLATAVVLACERALLAALSGEADAGDGGHAPSPMATHPLTAFFSRLGPEGMAQVDALLAHCSESLALRPSPVTPPMVLDWLAAHLFGLARARRKPPAAAR</sequence>
<protein>
    <submittedName>
        <fullName evidence="1">DNA polymerase III, delta prime subunit, putative</fullName>
    </submittedName>
</protein>
<dbReference type="HOGENOM" id="CLU_066187_0_0_7"/>
<proteinExistence type="predicted"/>
<organism evidence="1 2">
    <name type="scientific">Nitratidesulfovibrio vulgaris (strain DP4)</name>
    <name type="common">Desulfovibrio vulgaris</name>
    <dbReference type="NCBI Taxonomy" id="391774"/>
    <lineage>
        <taxon>Bacteria</taxon>
        <taxon>Pseudomonadati</taxon>
        <taxon>Thermodesulfobacteriota</taxon>
        <taxon>Desulfovibrionia</taxon>
        <taxon>Desulfovibrionales</taxon>
        <taxon>Desulfovibrionaceae</taxon>
        <taxon>Nitratidesulfovibrio</taxon>
    </lineage>
</organism>
<dbReference type="AlphaFoldDB" id="A0A0H3A6X4"/>
<accession>A0A0H3A6X4</accession>
<gene>
    <name evidence="1" type="ordered locus">Dvul_0184</name>
</gene>
<dbReference type="Pfam" id="PF13177">
    <property type="entry name" value="DNA_pol3_delta2"/>
    <property type="match status" value="1"/>
</dbReference>
<dbReference type="EMBL" id="CP000527">
    <property type="protein sequence ID" value="ABM27208.1"/>
    <property type="molecule type" value="Genomic_DNA"/>
</dbReference>